<evidence type="ECO:0000313" key="2">
    <source>
        <dbReference type="EMBL" id="BCM26211.1"/>
    </source>
</evidence>
<evidence type="ECO:0008006" key="4">
    <source>
        <dbReference type="Google" id="ProtNLM"/>
    </source>
</evidence>
<gene>
    <name evidence="2" type="ORF">ZMTM_24700</name>
</gene>
<dbReference type="EMBL" id="AP024110">
    <property type="protein sequence ID" value="BCM26211.1"/>
    <property type="molecule type" value="Genomic_DNA"/>
</dbReference>
<dbReference type="Pfam" id="PF13365">
    <property type="entry name" value="Trypsin_2"/>
    <property type="match status" value="1"/>
</dbReference>
<evidence type="ECO:0000256" key="1">
    <source>
        <dbReference type="SAM" id="SignalP"/>
    </source>
</evidence>
<dbReference type="RefSeq" id="WP_221764225.1">
    <property type="nucleotide sequence ID" value="NZ_AP024110.1"/>
</dbReference>
<reference evidence="2" key="1">
    <citation type="journal article" date="2021" name="Arch. Microbiol.">
        <title>Methyloradius palustris gen. nov., sp. nov., a methanol-oxidizing bacterium isolated from snow.</title>
        <authorList>
            <person name="Miyadera T."/>
            <person name="Kojima H."/>
            <person name="Fukui M."/>
        </authorList>
    </citation>
    <scope>NUCLEOTIDE SEQUENCE</scope>
    <source>
        <strain evidence="2">Zm11</strain>
    </source>
</reference>
<dbReference type="Gene3D" id="1.25.40.10">
    <property type="entry name" value="Tetratricopeptide repeat domain"/>
    <property type="match status" value="1"/>
</dbReference>
<dbReference type="SUPFAM" id="SSF48452">
    <property type="entry name" value="TPR-like"/>
    <property type="match status" value="1"/>
</dbReference>
<dbReference type="Proteomes" id="UP000826722">
    <property type="component" value="Chromosome"/>
</dbReference>
<dbReference type="InterPro" id="IPR009003">
    <property type="entry name" value="Peptidase_S1_PA"/>
</dbReference>
<feature type="signal peptide" evidence="1">
    <location>
        <begin position="1"/>
        <end position="19"/>
    </location>
</feature>
<proteinExistence type="predicted"/>
<feature type="chain" id="PRO_5034287432" description="Serine protease" evidence="1">
    <location>
        <begin position="20"/>
        <end position="338"/>
    </location>
</feature>
<dbReference type="AlphaFoldDB" id="A0A8E4BUJ1"/>
<dbReference type="InterPro" id="IPR011990">
    <property type="entry name" value="TPR-like_helical_dom_sf"/>
</dbReference>
<keyword evidence="1" id="KW-0732">Signal</keyword>
<evidence type="ECO:0000313" key="3">
    <source>
        <dbReference type="Proteomes" id="UP000826722"/>
    </source>
</evidence>
<dbReference type="KEGG" id="mpau:ZMTM_24700"/>
<dbReference type="SUPFAM" id="SSF50494">
    <property type="entry name" value="Trypsin-like serine proteases"/>
    <property type="match status" value="1"/>
</dbReference>
<dbReference type="PANTHER" id="PTHR43019:SF23">
    <property type="entry name" value="PROTEASE DO-LIKE 5, CHLOROPLASTIC"/>
    <property type="match status" value="1"/>
</dbReference>
<dbReference type="PANTHER" id="PTHR43019">
    <property type="entry name" value="SERINE ENDOPROTEASE DEGS"/>
    <property type="match status" value="1"/>
</dbReference>
<protein>
    <recommendedName>
        <fullName evidence="4">Serine protease</fullName>
    </recommendedName>
</protein>
<organism evidence="2 3">
    <name type="scientific">Methyloradius palustris</name>
    <dbReference type="NCBI Taxonomy" id="2778876"/>
    <lineage>
        <taxon>Bacteria</taxon>
        <taxon>Pseudomonadati</taxon>
        <taxon>Pseudomonadota</taxon>
        <taxon>Betaproteobacteria</taxon>
        <taxon>Nitrosomonadales</taxon>
        <taxon>Methylophilaceae</taxon>
        <taxon>Methyloradius</taxon>
    </lineage>
</organism>
<sequence length="338" mass="37033">MTRYLFALLYLSLALPAAAMPTDELLQKINTLVVRVQVELANGGYGVGSGVVVAEDQIVTNCHVIANANSIGVLSNRTAYTVTAIKADWHHDVCILKVDGLNAPVASISPSKNLKYQQPVFATGFPDFSPVPSSTFGYVKALYPMDDSVIVRASSTFRLGDSGGGLFDDSGNLVGVMTLKSPGHNAYYYFMPVEWVQALLKQPEQALGTKSELPFWAESLDKWPSFMRVVQPYLTEDWASLQKVATQWTKEEPNNAEAWFYLAAAEYGNNNNLISEIHLRRAVALNSQHSLALYYLGLIAEDDGKHMEALTSIALLNKFDVAVADQLKVAIGIIPDQQ</sequence>
<keyword evidence="3" id="KW-1185">Reference proteome</keyword>
<dbReference type="Gene3D" id="2.40.10.120">
    <property type="match status" value="1"/>
</dbReference>
<accession>A0A8E4BUJ1</accession>
<name>A0A8E4BUJ1_9PROT</name>